<keyword evidence="1" id="KW-0732">Signal</keyword>
<gene>
    <name evidence="2" type="ORF">K503DRAFT_858467</name>
</gene>
<feature type="signal peptide" evidence="1">
    <location>
        <begin position="1"/>
        <end position="24"/>
    </location>
</feature>
<evidence type="ECO:0000313" key="2">
    <source>
        <dbReference type="EMBL" id="OAX35659.1"/>
    </source>
</evidence>
<dbReference type="InParanoid" id="A0A1B7MSR7"/>
<organism evidence="2 3">
    <name type="scientific">Rhizopogon vinicolor AM-OR11-026</name>
    <dbReference type="NCBI Taxonomy" id="1314800"/>
    <lineage>
        <taxon>Eukaryota</taxon>
        <taxon>Fungi</taxon>
        <taxon>Dikarya</taxon>
        <taxon>Basidiomycota</taxon>
        <taxon>Agaricomycotina</taxon>
        <taxon>Agaricomycetes</taxon>
        <taxon>Agaricomycetidae</taxon>
        <taxon>Boletales</taxon>
        <taxon>Suillineae</taxon>
        <taxon>Rhizopogonaceae</taxon>
        <taxon>Rhizopogon</taxon>
    </lineage>
</organism>
<dbReference type="AlphaFoldDB" id="A0A1B7MSR7"/>
<dbReference type="OrthoDB" id="3043660at2759"/>
<dbReference type="EMBL" id="KV448479">
    <property type="protein sequence ID" value="OAX35659.1"/>
    <property type="molecule type" value="Genomic_DNA"/>
</dbReference>
<evidence type="ECO:0000313" key="3">
    <source>
        <dbReference type="Proteomes" id="UP000092154"/>
    </source>
</evidence>
<proteinExistence type="predicted"/>
<keyword evidence="3" id="KW-1185">Reference proteome</keyword>
<evidence type="ECO:0000256" key="1">
    <source>
        <dbReference type="SAM" id="SignalP"/>
    </source>
</evidence>
<feature type="chain" id="PRO_5008597516" description="Spore coat protein U domain-containing protein" evidence="1">
    <location>
        <begin position="25"/>
        <end position="152"/>
    </location>
</feature>
<dbReference type="Proteomes" id="UP000092154">
    <property type="component" value="Unassembled WGS sequence"/>
</dbReference>
<evidence type="ECO:0008006" key="4">
    <source>
        <dbReference type="Google" id="ProtNLM"/>
    </source>
</evidence>
<accession>A0A1B7MSR7</accession>
<protein>
    <recommendedName>
        <fullName evidence="4">Spore coat protein U domain-containing protein</fullName>
    </recommendedName>
</protein>
<name>A0A1B7MSR7_9AGAM</name>
<sequence>MQLPFSTAIGILAAFSAVATPVAAQSCPQAAQFGVVIVSPTTLSPGDTFTVNANFTCAAQLGVNPQYTDYYIEVPVNNNGHEPPILLARRTLDASSATPLLDSFTMQLPYAYYFANTGYVVMLETTYPVTGTNGSPYSVVGGVEAPITITNI</sequence>
<reference evidence="2 3" key="1">
    <citation type="submission" date="2016-06" db="EMBL/GenBank/DDBJ databases">
        <title>Comparative genomics of the ectomycorrhizal sister species Rhizopogon vinicolor and Rhizopogon vesiculosus (Basidiomycota: Boletales) reveals a divergence of the mating type B locus.</title>
        <authorList>
            <consortium name="DOE Joint Genome Institute"/>
            <person name="Mujic A.B."/>
            <person name="Kuo A."/>
            <person name="Tritt A."/>
            <person name="Lipzen A."/>
            <person name="Chen C."/>
            <person name="Johnson J."/>
            <person name="Sharma A."/>
            <person name="Barry K."/>
            <person name="Grigoriev I.V."/>
            <person name="Spatafora J.W."/>
        </authorList>
    </citation>
    <scope>NUCLEOTIDE SEQUENCE [LARGE SCALE GENOMIC DNA]</scope>
    <source>
        <strain evidence="2 3">AM-OR11-026</strain>
    </source>
</reference>